<reference evidence="6" key="1">
    <citation type="submission" date="2014-06" db="EMBL/GenBank/DDBJ databases">
        <title>Draft genome sequence of C. testosteroni WDL7.</title>
        <authorList>
            <person name="Wu Y."/>
            <person name="Seshan H."/>
            <person name="Arumugam K."/>
        </authorList>
    </citation>
    <scope>NUCLEOTIDE SEQUENCE [LARGE SCALE GENOMIC DNA]</scope>
    <source>
        <strain evidence="6">WDL7</strain>
    </source>
</reference>
<dbReference type="CDD" id="cd01949">
    <property type="entry name" value="GGDEF"/>
    <property type="match status" value="1"/>
</dbReference>
<dbReference type="GO" id="GO:0043709">
    <property type="term" value="P:cell adhesion involved in single-species biofilm formation"/>
    <property type="evidence" value="ECO:0007669"/>
    <property type="project" value="TreeGrafter"/>
</dbReference>
<dbReference type="NCBIfam" id="TIGR00254">
    <property type="entry name" value="GGDEF"/>
    <property type="match status" value="1"/>
</dbReference>
<comment type="catalytic activity">
    <reaction evidence="2">
        <text>2 GTP = 3',3'-c-di-GMP + 2 diphosphate</text>
        <dbReference type="Rhea" id="RHEA:24898"/>
        <dbReference type="ChEBI" id="CHEBI:33019"/>
        <dbReference type="ChEBI" id="CHEBI:37565"/>
        <dbReference type="ChEBI" id="CHEBI:58805"/>
        <dbReference type="EC" id="2.7.7.65"/>
    </reaction>
</comment>
<dbReference type="InterPro" id="IPR050469">
    <property type="entry name" value="Diguanylate_Cyclase"/>
</dbReference>
<dbReference type="InterPro" id="IPR000160">
    <property type="entry name" value="GGDEF_dom"/>
</dbReference>
<dbReference type="InterPro" id="IPR029787">
    <property type="entry name" value="Nucleotide_cyclase"/>
</dbReference>
<dbReference type="FunFam" id="3.30.70.270:FF:000001">
    <property type="entry name" value="Diguanylate cyclase domain protein"/>
    <property type="match status" value="1"/>
</dbReference>
<feature type="transmembrane region" description="Helical" evidence="3">
    <location>
        <begin position="184"/>
        <end position="209"/>
    </location>
</feature>
<dbReference type="PANTHER" id="PTHR45138:SF9">
    <property type="entry name" value="DIGUANYLATE CYCLASE DGCM-RELATED"/>
    <property type="match status" value="1"/>
</dbReference>
<accession>A0A0L7MPX5</accession>
<proteinExistence type="predicted"/>
<dbReference type="EMBL" id="JNVD01000013">
    <property type="protein sequence ID" value="KOC24009.1"/>
    <property type="molecule type" value="Genomic_DNA"/>
</dbReference>
<organism evidence="5 6">
    <name type="scientific">Comamonas testosteroni</name>
    <name type="common">Pseudomonas testosteroni</name>
    <dbReference type="NCBI Taxonomy" id="285"/>
    <lineage>
        <taxon>Bacteria</taxon>
        <taxon>Pseudomonadati</taxon>
        <taxon>Pseudomonadota</taxon>
        <taxon>Betaproteobacteria</taxon>
        <taxon>Burkholderiales</taxon>
        <taxon>Comamonadaceae</taxon>
        <taxon>Comamonas</taxon>
    </lineage>
</organism>
<dbReference type="Pfam" id="PF00990">
    <property type="entry name" value="GGDEF"/>
    <property type="match status" value="1"/>
</dbReference>
<dbReference type="AlphaFoldDB" id="A0A0L7MPX5"/>
<feature type="transmembrane region" description="Helical" evidence="3">
    <location>
        <begin position="62"/>
        <end position="81"/>
    </location>
</feature>
<evidence type="ECO:0000256" key="1">
    <source>
        <dbReference type="ARBA" id="ARBA00012528"/>
    </source>
</evidence>
<dbReference type="GO" id="GO:1902201">
    <property type="term" value="P:negative regulation of bacterial-type flagellum-dependent cell motility"/>
    <property type="evidence" value="ECO:0007669"/>
    <property type="project" value="TreeGrafter"/>
</dbReference>
<feature type="transmembrane region" description="Helical" evidence="3">
    <location>
        <begin position="33"/>
        <end position="50"/>
    </location>
</feature>
<feature type="transmembrane region" description="Helical" evidence="3">
    <location>
        <begin position="93"/>
        <end position="109"/>
    </location>
</feature>
<dbReference type="GO" id="GO:0052621">
    <property type="term" value="F:diguanylate cyclase activity"/>
    <property type="evidence" value="ECO:0007669"/>
    <property type="project" value="UniProtKB-EC"/>
</dbReference>
<feature type="domain" description="GGDEF" evidence="4">
    <location>
        <begin position="248"/>
        <end position="379"/>
    </location>
</feature>
<dbReference type="RefSeq" id="WP_053282578.1">
    <property type="nucleotide sequence ID" value="NZ_JNVD01000013.1"/>
</dbReference>
<dbReference type="Gene3D" id="3.30.70.270">
    <property type="match status" value="1"/>
</dbReference>
<protein>
    <recommendedName>
        <fullName evidence="1">diguanylate cyclase</fullName>
        <ecNumber evidence="1">2.7.7.65</ecNumber>
    </recommendedName>
</protein>
<keyword evidence="3" id="KW-0812">Transmembrane</keyword>
<evidence type="ECO:0000313" key="6">
    <source>
        <dbReference type="Proteomes" id="UP000037442"/>
    </source>
</evidence>
<evidence type="ECO:0000256" key="3">
    <source>
        <dbReference type="SAM" id="Phobius"/>
    </source>
</evidence>
<evidence type="ECO:0000259" key="4">
    <source>
        <dbReference type="PROSITE" id="PS50887"/>
    </source>
</evidence>
<sequence>MPEHLFVLAPSMAIFFLAGLLGVCWLFLRQQNFLLWQCCAYAFLTIPLGFQTVATPAVLNQYALLTGTLYLLGAWFLTKSWTERWGVAAQPKAALLIGISTMAAIFYFSQNVPSLWARLYVLSIGTGFVMLLPIAAALRARRPKDWLDQVLLAVSLVFTVFTLIRPLFISLFKFKDPAEYTDSVYWLLSSMSVLLFALIFTVVTVLIAIKDTVTKLRHERDHDVLTRALNRRAFHESARRVIGDKRRHPIAVLSCDIDHFKHINDTWGHDQGDRTLQAVSLCLQRNVRDHDLVARMGGEEFVLLLTRIDLQGAERVAERIQNELKSDRSVLPSGSTLTLSFGITAITHEEHIPHALKEADELLYSAKNAGRDRVHVTGTIYPDISFENTRPLGPVSHAQAGS</sequence>
<comment type="caution">
    <text evidence="5">The sequence shown here is derived from an EMBL/GenBank/DDBJ whole genome shotgun (WGS) entry which is preliminary data.</text>
</comment>
<feature type="transmembrane region" description="Helical" evidence="3">
    <location>
        <begin position="150"/>
        <end position="172"/>
    </location>
</feature>
<dbReference type="PROSITE" id="PS50887">
    <property type="entry name" value="GGDEF"/>
    <property type="match status" value="1"/>
</dbReference>
<dbReference type="PANTHER" id="PTHR45138">
    <property type="entry name" value="REGULATORY COMPONENTS OF SENSORY TRANSDUCTION SYSTEM"/>
    <property type="match status" value="1"/>
</dbReference>
<name>A0A0L7MPX5_COMTE</name>
<evidence type="ECO:0000256" key="2">
    <source>
        <dbReference type="ARBA" id="ARBA00034247"/>
    </source>
</evidence>
<feature type="transmembrane region" description="Helical" evidence="3">
    <location>
        <begin position="115"/>
        <end position="138"/>
    </location>
</feature>
<feature type="transmembrane region" description="Helical" evidence="3">
    <location>
        <begin position="6"/>
        <end position="28"/>
    </location>
</feature>
<dbReference type="GO" id="GO:0005886">
    <property type="term" value="C:plasma membrane"/>
    <property type="evidence" value="ECO:0007669"/>
    <property type="project" value="TreeGrafter"/>
</dbReference>
<gene>
    <name evidence="5" type="ORF">GL58_03330</name>
</gene>
<dbReference type="Proteomes" id="UP000037442">
    <property type="component" value="Unassembled WGS sequence"/>
</dbReference>
<dbReference type="PATRIC" id="fig|285.49.peg.694"/>
<dbReference type="SMART" id="SM00267">
    <property type="entry name" value="GGDEF"/>
    <property type="match status" value="1"/>
</dbReference>
<evidence type="ECO:0000313" key="5">
    <source>
        <dbReference type="EMBL" id="KOC24009.1"/>
    </source>
</evidence>
<keyword evidence="3" id="KW-0472">Membrane</keyword>
<dbReference type="EC" id="2.7.7.65" evidence="1"/>
<dbReference type="SUPFAM" id="SSF55073">
    <property type="entry name" value="Nucleotide cyclase"/>
    <property type="match status" value="1"/>
</dbReference>
<dbReference type="InterPro" id="IPR043128">
    <property type="entry name" value="Rev_trsase/Diguanyl_cyclase"/>
</dbReference>
<keyword evidence="3" id="KW-1133">Transmembrane helix</keyword>